<keyword evidence="2" id="KW-1185">Reference proteome</keyword>
<proteinExistence type="predicted"/>
<dbReference type="AlphaFoldDB" id="A0A8T0PE32"/>
<reference evidence="1" key="1">
    <citation type="submission" date="2020-05" db="EMBL/GenBank/DDBJ databases">
        <title>WGS assembly of Panicum virgatum.</title>
        <authorList>
            <person name="Lovell J.T."/>
            <person name="Jenkins J."/>
            <person name="Shu S."/>
            <person name="Juenger T.E."/>
            <person name="Schmutz J."/>
        </authorList>
    </citation>
    <scope>NUCLEOTIDE SEQUENCE</scope>
    <source>
        <strain evidence="1">AP13</strain>
    </source>
</reference>
<protein>
    <submittedName>
        <fullName evidence="1">Uncharacterized protein</fullName>
    </submittedName>
</protein>
<dbReference type="Proteomes" id="UP000823388">
    <property type="component" value="Chromosome 8N"/>
</dbReference>
<organism evidence="1 2">
    <name type="scientific">Panicum virgatum</name>
    <name type="common">Blackwell switchgrass</name>
    <dbReference type="NCBI Taxonomy" id="38727"/>
    <lineage>
        <taxon>Eukaryota</taxon>
        <taxon>Viridiplantae</taxon>
        <taxon>Streptophyta</taxon>
        <taxon>Embryophyta</taxon>
        <taxon>Tracheophyta</taxon>
        <taxon>Spermatophyta</taxon>
        <taxon>Magnoliopsida</taxon>
        <taxon>Liliopsida</taxon>
        <taxon>Poales</taxon>
        <taxon>Poaceae</taxon>
        <taxon>PACMAD clade</taxon>
        <taxon>Panicoideae</taxon>
        <taxon>Panicodae</taxon>
        <taxon>Paniceae</taxon>
        <taxon>Panicinae</taxon>
        <taxon>Panicum</taxon>
        <taxon>Panicum sect. Hiantes</taxon>
    </lineage>
</organism>
<sequence>MNLSLSSSSFDKIINPYSEFLGLYGGGADDLVERRGGGGIPSVNLMEELLGSLIPPRSNMSLLGAGLSSSMLCGDSETECLREELADASDVDEHVLLLPVTNLMMPLMVTPCCTHSKTNTPGVSCRRENNISKSGAN</sequence>
<evidence type="ECO:0000313" key="2">
    <source>
        <dbReference type="Proteomes" id="UP000823388"/>
    </source>
</evidence>
<accession>A0A8T0PE32</accession>
<name>A0A8T0PE32_PANVG</name>
<evidence type="ECO:0000313" key="1">
    <source>
        <dbReference type="EMBL" id="KAG2556724.1"/>
    </source>
</evidence>
<gene>
    <name evidence="1" type="ORF">PVAP13_8NG185403</name>
</gene>
<dbReference type="EMBL" id="CM029052">
    <property type="protein sequence ID" value="KAG2556724.1"/>
    <property type="molecule type" value="Genomic_DNA"/>
</dbReference>
<comment type="caution">
    <text evidence="1">The sequence shown here is derived from an EMBL/GenBank/DDBJ whole genome shotgun (WGS) entry which is preliminary data.</text>
</comment>